<keyword evidence="2" id="KW-0812">Transmembrane</keyword>
<keyword evidence="2" id="KW-0472">Membrane</keyword>
<sequence length="1741" mass="189160">MSGPERSNLGARAGGYDFVVATTQASINAGLKQYLHKIEQPFTQVCIIKDSNGSLADITLDELKRLSGGVDPFDIPSGTGMGDSRIQALAAAKFAAGFQFQQGLPSSVMPKLAPDVIELGENASAMKFRLMCKTFEIVVLEESWQVFKQSDKIGGKSQKWLFESTVNIVRADLPRNLDTPYFDKHPEEKQKILNALNNLSDSAFSLQQLMFDLDSTVVQEYPEIIGIEEGSPAYEALVLYFKTYYIGTAKENGWPLLGVNAVAKGRDPSTLIMTAYERQVTSHTNPAYSTLDNVCMTGGHALPSSYAFDWNWVKDDGDIGSAPHGVLAINRRCLTQMFLKGVSDKTKYFCCLFRPYFVNRKEGRVFGGITSIPGAEPTFEEYDSGENLFKLTYNTYIKNVLDETDVVDAPSGGIASQALVVYLSLRGNTIIFTCITSYKIVAIKGGNEFNFEMFVTVVHPYSFTVDAAGTLLLKDEPVFSEIIHEYDPVEAVKFNILPSIIGLLPIAASIKAGIELSGKQFMDVQRAVFPGSSVFMFTNVRLSNYYDMICDLRYLALEESEASEHKGLLEQATGLKITHSSQLFETVKNLPSGHFEALQIDKDNGHALVFSIGSDNNLYAWEENSGLTLTGWKRHNLSLSTLQLHSAEQATAVLRTFRVGQSPLDGSIGMAIAIDAGGVDNLYLSLGNSSSNTSWLNSPQWIAVPFDGIPVEGGFRIANIMFAETAYDIQYLMVDIDTGISGHQIIRYHIDIDESEGKAWVKHDLPIDLDPGIYQSVVGRKSGEGVDGIYTAGRISGNPQLIYEPIVNIYGDTAPTPTRLSLPDGNLPNAIAAVRNTSTSSSLYECTDLYVVAGSTLYRYPADKQTTDAGGEIVLQDYIFTGAKSLYAMEFEDVVTLWVLRASGEVFYVSCYVDEINQPNSWSFPVTLLSDTEHISPYLNRTDGGNTIFAYTEDRLLAITQATATESKMWKTSYIQVEPTPKDEPEPCESFLSYSTTITLRDSNGVPVPDTMVSIQAESHTPAYVNGKYYILGWKETFVTTDSNGLVTVVQPTEGVEGEILHVSLPQSSETTVIDPMKKTFESFSNLDTTDGIRGATYPANEVMGGVVDDDRVLLVDPSTQDEDVKLAAQSMVYLKERYPQVQPSAKSSKLFYKARPSRVVRRGPGEKGATNFWNPFTAIGDLFRKAVKAVKKAVSVVWDAAKSAFKFVLEIGETVYNAVLVAVDAVVGAVVWLFNAIKTVVTAIIRFVKFLFQWKDIKRTKQVLHNVVKLYLTHQVDQIDTLRTNFRETLDGAADKLRVWGGITDWSSLGDTAKSPPDSTGEDPTKDHDSSSLLFANHYRAQSGKVQVKGALPNVTTAEAEDLIDILLRAISEEGEVLSTVYEDLQGLAADFTNLSVGEIIKRIASILGSAIVSSVGVVGDALFSVLSSLASSAFDLLDVKLHIPIISDILNAIGIPDISFLDLFCWIGAVGVTVVYKIVNGEAPFPNTAAVDNMISARSWSQLAEAFKGDRAMTADASRPSGDKEPLRNLTYWERVIHSVGHGFSGFVLFMNTFVSGAEALASSTKGANPMGPIAGVLGIVVAGSQGAAAYFAPRYPVEDKVVDGLSTMVTCITVLSGVTFAGPVQGLFAASSSRFKGLAVNDGRATGAIIKSILVFPALFVTGWHFYELSEKNAGAERSAAIIGEVTNLAAYTATISYSVAVNLPESALPAKIVAIGIMAGANITGGSLQTARASLPN</sequence>
<reference evidence="3" key="1">
    <citation type="submission" date="2022-11" db="EMBL/GenBank/DDBJ databases">
        <authorList>
            <person name="Petersen C."/>
        </authorList>
    </citation>
    <scope>NUCLEOTIDE SEQUENCE</scope>
    <source>
        <strain evidence="3">IBT 30069</strain>
    </source>
</reference>
<proteinExistence type="predicted"/>
<keyword evidence="2" id="KW-1133">Transmembrane helix</keyword>
<evidence type="ECO:0000256" key="1">
    <source>
        <dbReference type="SAM" id="MobiDB-lite"/>
    </source>
</evidence>
<feature type="transmembrane region" description="Helical" evidence="2">
    <location>
        <begin position="1607"/>
        <end position="1631"/>
    </location>
</feature>
<accession>A0A9W9KBW7</accession>
<name>A0A9W9KBW7_9EURO</name>
<keyword evidence="4" id="KW-1185">Reference proteome</keyword>
<feature type="transmembrane region" description="Helical" evidence="2">
    <location>
        <begin position="1651"/>
        <end position="1670"/>
    </location>
</feature>
<gene>
    <name evidence="3" type="ORF">N7456_006671</name>
</gene>
<evidence type="ECO:0000313" key="3">
    <source>
        <dbReference type="EMBL" id="KAJ5100619.1"/>
    </source>
</evidence>
<feature type="transmembrane region" description="Helical" evidence="2">
    <location>
        <begin position="1538"/>
        <end position="1556"/>
    </location>
</feature>
<organism evidence="3 4">
    <name type="scientific">Penicillium angulare</name>
    <dbReference type="NCBI Taxonomy" id="116970"/>
    <lineage>
        <taxon>Eukaryota</taxon>
        <taxon>Fungi</taxon>
        <taxon>Dikarya</taxon>
        <taxon>Ascomycota</taxon>
        <taxon>Pezizomycotina</taxon>
        <taxon>Eurotiomycetes</taxon>
        <taxon>Eurotiomycetidae</taxon>
        <taxon>Eurotiales</taxon>
        <taxon>Aspergillaceae</taxon>
        <taxon>Penicillium</taxon>
    </lineage>
</organism>
<comment type="caution">
    <text evidence="3">The sequence shown here is derived from an EMBL/GenBank/DDBJ whole genome shotgun (WGS) entry which is preliminary data.</text>
</comment>
<protein>
    <submittedName>
        <fullName evidence="3">Gamma-glutamyltranspeptidase periplasmic</fullName>
    </submittedName>
</protein>
<dbReference type="EMBL" id="JAPQKH010000004">
    <property type="protein sequence ID" value="KAJ5100619.1"/>
    <property type="molecule type" value="Genomic_DNA"/>
</dbReference>
<dbReference type="Proteomes" id="UP001149165">
    <property type="component" value="Unassembled WGS sequence"/>
</dbReference>
<reference evidence="3" key="2">
    <citation type="journal article" date="2023" name="IMA Fungus">
        <title>Comparative genomic study of the Penicillium genus elucidates a diverse pangenome and 15 lateral gene transfer events.</title>
        <authorList>
            <person name="Petersen C."/>
            <person name="Sorensen T."/>
            <person name="Nielsen M.R."/>
            <person name="Sondergaard T.E."/>
            <person name="Sorensen J.L."/>
            <person name="Fitzpatrick D.A."/>
            <person name="Frisvad J.C."/>
            <person name="Nielsen K.L."/>
        </authorList>
    </citation>
    <scope>NUCLEOTIDE SEQUENCE</scope>
    <source>
        <strain evidence="3">IBT 30069</strain>
    </source>
</reference>
<dbReference type="OrthoDB" id="3235083at2759"/>
<evidence type="ECO:0000256" key="2">
    <source>
        <dbReference type="SAM" id="Phobius"/>
    </source>
</evidence>
<evidence type="ECO:0000313" key="4">
    <source>
        <dbReference type="Proteomes" id="UP001149165"/>
    </source>
</evidence>
<feature type="transmembrane region" description="Helical" evidence="2">
    <location>
        <begin position="1576"/>
        <end position="1595"/>
    </location>
</feature>
<feature type="region of interest" description="Disordered" evidence="1">
    <location>
        <begin position="1311"/>
        <end position="1330"/>
    </location>
</feature>